<dbReference type="AlphaFoldDB" id="A0A9W6UNW8"/>
<comment type="caution">
    <text evidence="1">The sequence shown here is derived from an EMBL/GenBank/DDBJ whole genome shotgun (WGS) entry which is preliminary data.</text>
</comment>
<dbReference type="RefSeq" id="WP_033251376.1">
    <property type="nucleotide sequence ID" value="NZ_BSRX01000009.1"/>
</dbReference>
<accession>A0A9W6UNW8</accession>
<evidence type="ECO:0008006" key="3">
    <source>
        <dbReference type="Google" id="ProtNLM"/>
    </source>
</evidence>
<evidence type="ECO:0000313" key="2">
    <source>
        <dbReference type="Proteomes" id="UP001165143"/>
    </source>
</evidence>
<dbReference type="EMBL" id="BSRX01000009">
    <property type="protein sequence ID" value="GLW53970.1"/>
    <property type="molecule type" value="Genomic_DNA"/>
</dbReference>
<organism evidence="1 2">
    <name type="scientific">Kitasatospora phosalacinea</name>
    <dbReference type="NCBI Taxonomy" id="2065"/>
    <lineage>
        <taxon>Bacteria</taxon>
        <taxon>Bacillati</taxon>
        <taxon>Actinomycetota</taxon>
        <taxon>Actinomycetes</taxon>
        <taxon>Kitasatosporales</taxon>
        <taxon>Streptomycetaceae</taxon>
        <taxon>Kitasatospora</taxon>
    </lineage>
</organism>
<dbReference type="Proteomes" id="UP001165143">
    <property type="component" value="Unassembled WGS sequence"/>
</dbReference>
<dbReference type="OrthoDB" id="1954318at2"/>
<sequence>MSPQRSRVTWTGDVVLRAERAGAARGLLAAAEHVLQRSRQLVPIEEGTLERSGVASVDEQQLTAAVSYDTPYAVRVHEDMTARHDPGRSAKYLERPLSEESGTVEQIIAAAVRRVLR</sequence>
<name>A0A9W6UNW8_9ACTN</name>
<protein>
    <recommendedName>
        <fullName evidence="3">Minor capsid protein</fullName>
    </recommendedName>
</protein>
<reference evidence="1" key="1">
    <citation type="submission" date="2023-02" db="EMBL/GenBank/DDBJ databases">
        <title>Kitasatospora phosalacinea NBRC 14362.</title>
        <authorList>
            <person name="Ichikawa N."/>
            <person name="Sato H."/>
            <person name="Tonouchi N."/>
        </authorList>
    </citation>
    <scope>NUCLEOTIDE SEQUENCE</scope>
    <source>
        <strain evidence="1">NBRC 14362</strain>
    </source>
</reference>
<gene>
    <name evidence="1" type="ORF">Kpho01_19810</name>
</gene>
<proteinExistence type="predicted"/>
<evidence type="ECO:0000313" key="1">
    <source>
        <dbReference type="EMBL" id="GLW53970.1"/>
    </source>
</evidence>